<protein>
    <recommendedName>
        <fullName evidence="3">Ribosome biogenesis protein SLX9</fullName>
    </recommendedName>
</protein>
<reference evidence="6" key="1">
    <citation type="submission" date="2020-02" db="EMBL/GenBank/DDBJ databases">
        <authorList>
            <person name="Palmer J.M."/>
        </authorList>
    </citation>
    <scope>NUCLEOTIDE SEQUENCE</scope>
    <source>
        <strain evidence="6">EPUS1.4</strain>
        <tissue evidence="6">Thallus</tissue>
    </source>
</reference>
<dbReference type="Proteomes" id="UP000606974">
    <property type="component" value="Unassembled WGS sequence"/>
</dbReference>
<feature type="compositionally biased region" description="Basic residues" evidence="5">
    <location>
        <begin position="121"/>
        <end position="136"/>
    </location>
</feature>
<gene>
    <name evidence="6" type="ORF">GJ744_006595</name>
</gene>
<evidence type="ECO:0000313" key="7">
    <source>
        <dbReference type="Proteomes" id="UP000606974"/>
    </source>
</evidence>
<comment type="similarity">
    <text evidence="2">Belongs to the SLX9 family.</text>
</comment>
<comment type="subcellular location">
    <subcellularLocation>
        <location evidence="1">Nucleus</location>
        <location evidence="1">Nucleolus</location>
    </subcellularLocation>
</comment>
<dbReference type="Pfam" id="PF15341">
    <property type="entry name" value="SLX9"/>
    <property type="match status" value="1"/>
</dbReference>
<evidence type="ECO:0000256" key="1">
    <source>
        <dbReference type="ARBA" id="ARBA00004604"/>
    </source>
</evidence>
<evidence type="ECO:0000256" key="2">
    <source>
        <dbReference type="ARBA" id="ARBA00011022"/>
    </source>
</evidence>
<comment type="caution">
    <text evidence="6">The sequence shown here is derived from an EMBL/GenBank/DDBJ whole genome shotgun (WGS) entry which is preliminary data.</text>
</comment>
<dbReference type="InterPro" id="IPR028160">
    <property type="entry name" value="Slx9-like"/>
</dbReference>
<dbReference type="GO" id="GO:0030688">
    <property type="term" value="C:preribosome, small subunit precursor"/>
    <property type="evidence" value="ECO:0007669"/>
    <property type="project" value="InterPro"/>
</dbReference>
<evidence type="ECO:0000313" key="6">
    <source>
        <dbReference type="EMBL" id="KAF7513981.1"/>
    </source>
</evidence>
<feature type="compositionally biased region" description="Low complexity" evidence="5">
    <location>
        <begin position="87"/>
        <end position="104"/>
    </location>
</feature>
<dbReference type="GO" id="GO:0030686">
    <property type="term" value="C:90S preribosome"/>
    <property type="evidence" value="ECO:0007669"/>
    <property type="project" value="InterPro"/>
</dbReference>
<keyword evidence="4" id="KW-0539">Nucleus</keyword>
<dbReference type="EMBL" id="JAACFV010000003">
    <property type="protein sequence ID" value="KAF7513981.1"/>
    <property type="molecule type" value="Genomic_DNA"/>
</dbReference>
<keyword evidence="7" id="KW-1185">Reference proteome</keyword>
<evidence type="ECO:0000256" key="5">
    <source>
        <dbReference type="SAM" id="MobiDB-lite"/>
    </source>
</evidence>
<feature type="compositionally biased region" description="Polar residues" evidence="5">
    <location>
        <begin position="19"/>
        <end position="41"/>
    </location>
</feature>
<organism evidence="6 7">
    <name type="scientific">Endocarpon pusillum</name>
    <dbReference type="NCBI Taxonomy" id="364733"/>
    <lineage>
        <taxon>Eukaryota</taxon>
        <taxon>Fungi</taxon>
        <taxon>Dikarya</taxon>
        <taxon>Ascomycota</taxon>
        <taxon>Pezizomycotina</taxon>
        <taxon>Eurotiomycetes</taxon>
        <taxon>Chaetothyriomycetidae</taxon>
        <taxon>Verrucariales</taxon>
        <taxon>Verrucariaceae</taxon>
        <taxon>Endocarpon</taxon>
    </lineage>
</organism>
<evidence type="ECO:0000256" key="3">
    <source>
        <dbReference type="ARBA" id="ARBA00021321"/>
    </source>
</evidence>
<dbReference type="OrthoDB" id="5429132at2759"/>
<evidence type="ECO:0000256" key="4">
    <source>
        <dbReference type="ARBA" id="ARBA00023242"/>
    </source>
</evidence>
<feature type="compositionally biased region" description="Basic and acidic residues" evidence="5">
    <location>
        <begin position="137"/>
        <end position="148"/>
    </location>
</feature>
<accession>A0A8H7AVY8</accession>
<name>A0A8H7AVY8_9EURO</name>
<feature type="region of interest" description="Disordered" evidence="5">
    <location>
        <begin position="1"/>
        <end position="177"/>
    </location>
</feature>
<feature type="compositionally biased region" description="Polar residues" evidence="5">
    <location>
        <begin position="54"/>
        <end position="68"/>
    </location>
</feature>
<dbReference type="GO" id="GO:0000462">
    <property type="term" value="P:maturation of SSU-rRNA from tricistronic rRNA transcript (SSU-rRNA, 5.8S rRNA, LSU-rRNA)"/>
    <property type="evidence" value="ECO:0007669"/>
    <property type="project" value="InterPro"/>
</dbReference>
<proteinExistence type="inferred from homology"/>
<dbReference type="AlphaFoldDB" id="A0A8H7AVY8"/>
<sequence>MALPPRAHPATRPLKSSIKRTQTQKQPSPLWASSSTITAFPTTKKDKRHIKHSNLISKVTKSSTSSEAQKNKRRRQKKQLVANLGSLADALPGDGRAAPDPAGGETSRGAALREQANVNIIHHKSMKSRPGALKRREKVDKGERERFAKNLAQMNGKKTNGTEEDTAGPESGNPVNNRWAALRGFIAQTMEQKPEMRN</sequence>
<dbReference type="GO" id="GO:0005730">
    <property type="term" value="C:nucleolus"/>
    <property type="evidence" value="ECO:0007669"/>
    <property type="project" value="UniProtKB-SubCell"/>
</dbReference>